<evidence type="ECO:0000256" key="5">
    <source>
        <dbReference type="ARBA" id="ARBA00022448"/>
    </source>
</evidence>
<comment type="function">
    <text evidence="1">Required for nicotinamide riboside transport across the inner membrane.</text>
</comment>
<dbReference type="Pfam" id="PF04973">
    <property type="entry name" value="NMN_transporter"/>
    <property type="match status" value="1"/>
</dbReference>
<dbReference type="Proteomes" id="UP000286715">
    <property type="component" value="Unassembled WGS sequence"/>
</dbReference>
<name>A0A401XJV8_9FLAO</name>
<feature type="transmembrane region" description="Helical" evidence="10">
    <location>
        <begin position="7"/>
        <end position="40"/>
    </location>
</feature>
<feature type="transmembrane region" description="Helical" evidence="10">
    <location>
        <begin position="141"/>
        <end position="158"/>
    </location>
</feature>
<dbReference type="NCBIfam" id="TIGR01528">
    <property type="entry name" value="NMN_trans_PnuC"/>
    <property type="match status" value="1"/>
</dbReference>
<evidence type="ECO:0000256" key="4">
    <source>
        <dbReference type="ARBA" id="ARBA00017522"/>
    </source>
</evidence>
<evidence type="ECO:0000256" key="10">
    <source>
        <dbReference type="SAM" id="Phobius"/>
    </source>
</evidence>
<evidence type="ECO:0000256" key="2">
    <source>
        <dbReference type="ARBA" id="ARBA00004651"/>
    </source>
</evidence>
<evidence type="ECO:0000256" key="7">
    <source>
        <dbReference type="ARBA" id="ARBA00022692"/>
    </source>
</evidence>
<evidence type="ECO:0000256" key="3">
    <source>
        <dbReference type="ARBA" id="ARBA00006669"/>
    </source>
</evidence>
<evidence type="ECO:0000256" key="1">
    <source>
        <dbReference type="ARBA" id="ARBA00002672"/>
    </source>
</evidence>
<keyword evidence="6" id="KW-1003">Cell membrane</keyword>
<keyword evidence="7 10" id="KW-0812">Transmembrane</keyword>
<keyword evidence="9 10" id="KW-0472">Membrane</keyword>
<dbReference type="GO" id="GO:0005886">
    <property type="term" value="C:plasma membrane"/>
    <property type="evidence" value="ECO:0007669"/>
    <property type="project" value="UniProtKB-SubCell"/>
</dbReference>
<protein>
    <recommendedName>
        <fullName evidence="4">Nicotinamide riboside transporter PnuC</fullName>
    </recommendedName>
</protein>
<organism evidence="11 12">
    <name type="scientific">Thermaurantimonas aggregans</name>
    <dbReference type="NCBI Taxonomy" id="2173829"/>
    <lineage>
        <taxon>Bacteria</taxon>
        <taxon>Pseudomonadati</taxon>
        <taxon>Bacteroidota</taxon>
        <taxon>Flavobacteriia</taxon>
        <taxon>Flavobacteriales</taxon>
        <taxon>Schleiferiaceae</taxon>
        <taxon>Thermaurantimonas</taxon>
    </lineage>
</organism>
<evidence type="ECO:0000313" key="11">
    <source>
        <dbReference type="EMBL" id="GCD77270.1"/>
    </source>
</evidence>
<dbReference type="PANTHER" id="PTHR36122:SF2">
    <property type="entry name" value="NICOTINAMIDE RIBOSIDE TRANSPORTER PNUC"/>
    <property type="match status" value="1"/>
</dbReference>
<accession>A0A401XJV8</accession>
<comment type="subcellular location">
    <subcellularLocation>
        <location evidence="2">Cell membrane</location>
        <topology evidence="2">Multi-pass membrane protein</topology>
    </subcellularLocation>
</comment>
<keyword evidence="8 10" id="KW-1133">Transmembrane helix</keyword>
<keyword evidence="5" id="KW-0813">Transport</keyword>
<dbReference type="GO" id="GO:0034257">
    <property type="term" value="F:nicotinamide riboside transmembrane transporter activity"/>
    <property type="evidence" value="ECO:0007669"/>
    <property type="project" value="InterPro"/>
</dbReference>
<evidence type="ECO:0000256" key="9">
    <source>
        <dbReference type="ARBA" id="ARBA00023136"/>
    </source>
</evidence>
<keyword evidence="12" id="KW-1185">Reference proteome</keyword>
<comment type="similarity">
    <text evidence="3">Belongs to the nicotinamide ribonucleoside (NR) uptake permease (TC 4.B.1) family.</text>
</comment>
<dbReference type="EMBL" id="BHZE01000005">
    <property type="protein sequence ID" value="GCD77270.1"/>
    <property type="molecule type" value="Genomic_DNA"/>
</dbReference>
<dbReference type="AlphaFoldDB" id="A0A401XJV8"/>
<dbReference type="PANTHER" id="PTHR36122">
    <property type="entry name" value="NICOTINAMIDE RIBOSIDE TRANSPORTER PNUC"/>
    <property type="match status" value="1"/>
</dbReference>
<reference evidence="11 12" key="1">
    <citation type="submission" date="2018-11" db="EMBL/GenBank/DDBJ databases">
        <title>Schleiferia aggregans sp. nov., a moderately thermophilic heterotrophic bacterium isolated from microbial mats at a terrestrial hot spring.</title>
        <authorList>
            <person name="Iino T."/>
            <person name="Ohkuma M."/>
            <person name="Haruta S."/>
        </authorList>
    </citation>
    <scope>NUCLEOTIDE SEQUENCE [LARGE SCALE GENOMIC DNA]</scope>
    <source>
        <strain evidence="11 12">LA</strain>
    </source>
</reference>
<evidence type="ECO:0000256" key="6">
    <source>
        <dbReference type="ARBA" id="ARBA00022475"/>
    </source>
</evidence>
<proteinExistence type="inferred from homology"/>
<evidence type="ECO:0000256" key="8">
    <source>
        <dbReference type="ARBA" id="ARBA00022989"/>
    </source>
</evidence>
<dbReference type="InterPro" id="IPR006419">
    <property type="entry name" value="NMN_transpt_PnuC"/>
</dbReference>
<comment type="caution">
    <text evidence="11">The sequence shown here is derived from an EMBL/GenBank/DDBJ whole genome shotgun (WGS) entry which is preliminary data.</text>
</comment>
<evidence type="ECO:0000313" key="12">
    <source>
        <dbReference type="Proteomes" id="UP000286715"/>
    </source>
</evidence>
<gene>
    <name evidence="11" type="ORF">JCM31826_07520</name>
</gene>
<feature type="transmembrane region" description="Helical" evidence="10">
    <location>
        <begin position="60"/>
        <end position="79"/>
    </location>
</feature>
<sequence>MADGNMACWWFAIVGSIIYVFITFSMGLIAEAVLHFFYLLMAFYGLFNRGSWVEEGVHSSLSAATHALSIALLGILTWISGNLLHKIKGAAVTYLDSFTTLFSFWATWLMVNFYPENWLYWIGIDAASVVLYLSRRLYLSALLFFFYTLLAIRGWLLWT</sequence>